<evidence type="ECO:0000256" key="2">
    <source>
        <dbReference type="ARBA" id="ARBA00022475"/>
    </source>
</evidence>
<feature type="transmembrane region" description="Helical" evidence="6">
    <location>
        <begin position="404"/>
        <end position="423"/>
    </location>
</feature>
<reference evidence="7 8" key="1">
    <citation type="submission" date="2022-04" db="EMBL/GenBank/DDBJ databases">
        <authorList>
            <person name="Ra J.-S."/>
            <person name="Kim S.-B."/>
        </authorList>
    </citation>
    <scope>NUCLEOTIDE SEQUENCE [LARGE SCALE GENOMIC DNA]</scope>
    <source>
        <strain evidence="7 8">MMS21-Er5</strain>
    </source>
</reference>
<dbReference type="CDD" id="cd13125">
    <property type="entry name" value="MATE_like_10"/>
    <property type="match status" value="1"/>
</dbReference>
<dbReference type="PANTHER" id="PTHR30250:SF30">
    <property type="entry name" value="LIPID III FLIPPASE"/>
    <property type="match status" value="1"/>
</dbReference>
<gene>
    <name evidence="7" type="ORF">M0M44_12700</name>
</gene>
<feature type="transmembrane region" description="Helical" evidence="6">
    <location>
        <begin position="159"/>
        <end position="178"/>
    </location>
</feature>
<evidence type="ECO:0000256" key="1">
    <source>
        <dbReference type="ARBA" id="ARBA00004651"/>
    </source>
</evidence>
<name>A0ABY4LP00_9FLAO</name>
<keyword evidence="3 6" id="KW-0812">Transmembrane</keyword>
<dbReference type="InterPro" id="IPR050833">
    <property type="entry name" value="Poly_Biosynth_Transport"/>
</dbReference>
<evidence type="ECO:0000256" key="3">
    <source>
        <dbReference type="ARBA" id="ARBA00022692"/>
    </source>
</evidence>
<dbReference type="EMBL" id="CP096829">
    <property type="protein sequence ID" value="UPZ13606.1"/>
    <property type="molecule type" value="Genomic_DNA"/>
</dbReference>
<feature type="transmembrane region" description="Helical" evidence="6">
    <location>
        <begin position="372"/>
        <end position="392"/>
    </location>
</feature>
<dbReference type="RefSeq" id="WP_248725976.1">
    <property type="nucleotide sequence ID" value="NZ_CP096829.1"/>
</dbReference>
<accession>A0ABY4LP00</accession>
<organism evidence="7 8">
    <name type="scientific">Flavobacterium humidisoli</name>
    <dbReference type="NCBI Taxonomy" id="2937442"/>
    <lineage>
        <taxon>Bacteria</taxon>
        <taxon>Pseudomonadati</taxon>
        <taxon>Bacteroidota</taxon>
        <taxon>Flavobacteriia</taxon>
        <taxon>Flavobacteriales</taxon>
        <taxon>Flavobacteriaceae</taxon>
        <taxon>Flavobacterium</taxon>
    </lineage>
</organism>
<evidence type="ECO:0000256" key="5">
    <source>
        <dbReference type="ARBA" id="ARBA00023136"/>
    </source>
</evidence>
<dbReference type="InterPro" id="IPR044550">
    <property type="entry name" value="WzxE"/>
</dbReference>
<keyword evidence="5 6" id="KW-0472">Membrane</keyword>
<feature type="transmembrane region" description="Helical" evidence="6">
    <location>
        <begin position="184"/>
        <end position="204"/>
    </location>
</feature>
<keyword evidence="8" id="KW-1185">Reference proteome</keyword>
<sequence length="431" mass="49147">MNFYRKIIKTNLFKITSLNSLSVALKIGIGLITSKILAIFVGPSGMALVGNLRNFLTSIENISTLGFQNGIVKYTSENEKTKIELQKIVSTVFISLLVVALLLSGILFFTASYWNQNIFGSNTEYLTVFKVLALVLPTYGFSIFFIAVINGLGRFKKVISINIIGNIVGLLTSVFLIMQFKTTGALMAIVIAPTLLFFITLYLVQKEVQIFQFIKLDVFDFKVLKNLSAYSLMTLVSSVFGPFVFLAIRNNIIQDLGIEQAGYWETMTRISSYYLMFISAILSVYFLPKLSKAENNLETKKIFLQYYKYILPVFVLALVVLYISRFFVIQLLFTKEFLPVTDLFFLQLLGDVFKVCALILGYQFFAKRKTLMFVLTELFSLSILYFSSLYFIKEFQIEGVVMAYALNNLIYFIILFLCFRSVLKKKTEELS</sequence>
<keyword evidence="2" id="KW-1003">Cell membrane</keyword>
<dbReference type="InterPro" id="IPR002797">
    <property type="entry name" value="Polysacc_synth"/>
</dbReference>
<evidence type="ECO:0000313" key="7">
    <source>
        <dbReference type="EMBL" id="UPZ13606.1"/>
    </source>
</evidence>
<keyword evidence="4 6" id="KW-1133">Transmembrane helix</keyword>
<comment type="subcellular location">
    <subcellularLocation>
        <location evidence="1">Cell membrane</location>
        <topology evidence="1">Multi-pass membrane protein</topology>
    </subcellularLocation>
</comment>
<feature type="transmembrane region" description="Helical" evidence="6">
    <location>
        <begin position="88"/>
        <end position="111"/>
    </location>
</feature>
<evidence type="ECO:0000256" key="4">
    <source>
        <dbReference type="ARBA" id="ARBA00022989"/>
    </source>
</evidence>
<feature type="transmembrane region" description="Helical" evidence="6">
    <location>
        <begin position="270"/>
        <end position="288"/>
    </location>
</feature>
<feature type="transmembrane region" description="Helical" evidence="6">
    <location>
        <begin position="131"/>
        <end position="152"/>
    </location>
</feature>
<dbReference type="Pfam" id="PF01943">
    <property type="entry name" value="Polysacc_synt"/>
    <property type="match status" value="1"/>
</dbReference>
<feature type="transmembrane region" description="Helical" evidence="6">
    <location>
        <begin position="229"/>
        <end position="250"/>
    </location>
</feature>
<feature type="transmembrane region" description="Helical" evidence="6">
    <location>
        <begin position="309"/>
        <end position="332"/>
    </location>
</feature>
<dbReference type="PANTHER" id="PTHR30250">
    <property type="entry name" value="PST FAMILY PREDICTED COLANIC ACID TRANSPORTER"/>
    <property type="match status" value="1"/>
</dbReference>
<dbReference type="Proteomes" id="UP000829998">
    <property type="component" value="Chromosome"/>
</dbReference>
<feature type="transmembrane region" description="Helical" evidence="6">
    <location>
        <begin position="344"/>
        <end position="365"/>
    </location>
</feature>
<proteinExistence type="predicted"/>
<evidence type="ECO:0000313" key="8">
    <source>
        <dbReference type="Proteomes" id="UP000829998"/>
    </source>
</evidence>
<evidence type="ECO:0000256" key="6">
    <source>
        <dbReference type="SAM" id="Phobius"/>
    </source>
</evidence>
<protein>
    <submittedName>
        <fullName evidence="7">O-antigen translocase</fullName>
    </submittedName>
</protein>